<dbReference type="InterPro" id="IPR036148">
    <property type="entry name" value="MmgE/PrpD_sf"/>
</dbReference>
<keyword evidence="5" id="KW-1185">Reference proteome</keyword>
<accession>A0A917PPN4</accession>
<dbReference type="InterPro" id="IPR045336">
    <property type="entry name" value="MmgE_PrpD_N"/>
</dbReference>
<proteinExistence type="inferred from homology"/>
<dbReference type="Pfam" id="PF19305">
    <property type="entry name" value="MmgE_PrpD_C"/>
    <property type="match status" value="1"/>
</dbReference>
<dbReference type="Gene3D" id="3.30.1330.120">
    <property type="entry name" value="2-methylcitrate dehydratase PrpD"/>
    <property type="match status" value="1"/>
</dbReference>
<sequence>MSNERTMVEQLADWAHKADWNQLSNDAKEALKGRILDSIGTAIGALNGEPVKNIRRMTKDLGGESIVTLIGGGKTTPDYAAFYNGAAVRYLDFNDSYLAKEETGHPSDNIAPVLAAAEYADTTGRDFLLALAVAYQVQCRLSDVAPVRKHGFDHTVQGAYGAAAGAARAMGLSSSEIANAVAIAGTGYNSLRVTRTGELSNWKGLAYPNTAMGAVHASMLAKYGITGPREVFEGNKGLMDSIAGDFAIDWEKEDLEKVTDTIIKRFNAEIHSQSAIEGLLEIRDRENIKPENIKEVRLATFDVAYNIIGGGEEGGKKLIRYKEEADHSLPYMLAAAYLDGQVMPEQYEPDRIKREDIQELLQKVTVKPDESYSSRFPDEMACRIELETNGGQIFDVEKRDYQGFKTQPASWDVLMEKYNGLTPGIDSSLASKIADTVKNLENVNISALTELLGQIKFGEDESYA</sequence>
<dbReference type="InterPro" id="IPR005656">
    <property type="entry name" value="MmgE_PrpD"/>
</dbReference>
<name>A0A917PPN4_9BACI</name>
<dbReference type="InterPro" id="IPR045337">
    <property type="entry name" value="MmgE_PrpD_C"/>
</dbReference>
<reference evidence="4" key="1">
    <citation type="journal article" date="2014" name="Int. J. Syst. Evol. Microbiol.">
        <title>Complete genome sequence of Corynebacterium casei LMG S-19264T (=DSM 44701T), isolated from a smear-ripened cheese.</title>
        <authorList>
            <consortium name="US DOE Joint Genome Institute (JGI-PGF)"/>
            <person name="Walter F."/>
            <person name="Albersmeier A."/>
            <person name="Kalinowski J."/>
            <person name="Ruckert C."/>
        </authorList>
    </citation>
    <scope>NUCLEOTIDE SEQUENCE</scope>
    <source>
        <strain evidence="4">JCM 12580</strain>
    </source>
</reference>
<protein>
    <submittedName>
        <fullName evidence="4">2-methylcitrate dehydratase</fullName>
    </submittedName>
</protein>
<evidence type="ECO:0000313" key="5">
    <source>
        <dbReference type="Proteomes" id="UP000658382"/>
    </source>
</evidence>
<dbReference type="Pfam" id="PF03972">
    <property type="entry name" value="MmgE_PrpD_N"/>
    <property type="match status" value="1"/>
</dbReference>
<comment type="similarity">
    <text evidence="1">Belongs to the PrpD family.</text>
</comment>
<dbReference type="SUPFAM" id="SSF103378">
    <property type="entry name" value="2-methylcitrate dehydratase PrpD"/>
    <property type="match status" value="1"/>
</dbReference>
<evidence type="ECO:0000313" key="4">
    <source>
        <dbReference type="EMBL" id="GGJ87408.1"/>
    </source>
</evidence>
<organism evidence="4 5">
    <name type="scientific">Lentibacillus kapialis</name>
    <dbReference type="NCBI Taxonomy" id="340214"/>
    <lineage>
        <taxon>Bacteria</taxon>
        <taxon>Bacillati</taxon>
        <taxon>Bacillota</taxon>
        <taxon>Bacilli</taxon>
        <taxon>Bacillales</taxon>
        <taxon>Bacillaceae</taxon>
        <taxon>Lentibacillus</taxon>
    </lineage>
</organism>
<feature type="domain" description="MmgE/PrpD N-terminal" evidence="2">
    <location>
        <begin position="9"/>
        <end position="249"/>
    </location>
</feature>
<dbReference type="RefSeq" id="WP_188631716.1">
    <property type="nucleotide sequence ID" value="NZ_BMNQ01000005.1"/>
</dbReference>
<dbReference type="AlphaFoldDB" id="A0A917PPN4"/>
<dbReference type="PANTHER" id="PTHR16943:SF8">
    <property type="entry name" value="2-METHYLCITRATE DEHYDRATASE"/>
    <property type="match status" value="1"/>
</dbReference>
<evidence type="ECO:0000259" key="3">
    <source>
        <dbReference type="Pfam" id="PF19305"/>
    </source>
</evidence>
<dbReference type="Proteomes" id="UP000658382">
    <property type="component" value="Unassembled WGS sequence"/>
</dbReference>
<dbReference type="InterPro" id="IPR042183">
    <property type="entry name" value="MmgE/PrpD_sf_1"/>
</dbReference>
<dbReference type="Gene3D" id="1.10.4100.10">
    <property type="entry name" value="2-methylcitrate dehydratase PrpD"/>
    <property type="match status" value="1"/>
</dbReference>
<dbReference type="PANTHER" id="PTHR16943">
    <property type="entry name" value="2-METHYLCITRATE DEHYDRATASE-RELATED"/>
    <property type="match status" value="1"/>
</dbReference>
<evidence type="ECO:0000259" key="2">
    <source>
        <dbReference type="Pfam" id="PF03972"/>
    </source>
</evidence>
<dbReference type="InterPro" id="IPR042188">
    <property type="entry name" value="MmgE/PrpD_sf_2"/>
</dbReference>
<gene>
    <name evidence="4" type="ORF">GCM10007063_07330</name>
</gene>
<reference evidence="4" key="2">
    <citation type="submission" date="2020-09" db="EMBL/GenBank/DDBJ databases">
        <authorList>
            <person name="Sun Q."/>
            <person name="Ohkuma M."/>
        </authorList>
    </citation>
    <scope>NUCLEOTIDE SEQUENCE</scope>
    <source>
        <strain evidence="4">JCM 12580</strain>
    </source>
</reference>
<dbReference type="EMBL" id="BMNQ01000005">
    <property type="protein sequence ID" value="GGJ87408.1"/>
    <property type="molecule type" value="Genomic_DNA"/>
</dbReference>
<evidence type="ECO:0000256" key="1">
    <source>
        <dbReference type="ARBA" id="ARBA00006174"/>
    </source>
</evidence>
<comment type="caution">
    <text evidence="4">The sequence shown here is derived from an EMBL/GenBank/DDBJ whole genome shotgun (WGS) entry which is preliminary data.</text>
</comment>
<feature type="domain" description="MmgE/PrpD C-terminal" evidence="3">
    <location>
        <begin position="266"/>
        <end position="441"/>
    </location>
</feature>
<dbReference type="GO" id="GO:0016829">
    <property type="term" value="F:lyase activity"/>
    <property type="evidence" value="ECO:0007669"/>
    <property type="project" value="InterPro"/>
</dbReference>